<reference evidence="7" key="1">
    <citation type="submission" date="2016-10" db="EMBL/GenBank/DDBJ databases">
        <authorList>
            <person name="Varghese N."/>
            <person name="Submissions S."/>
        </authorList>
    </citation>
    <scope>NUCLEOTIDE SEQUENCE [LARGE SCALE GENOMIC DNA]</scope>
    <source>
        <strain evidence="7">DSM 45413</strain>
    </source>
</reference>
<dbReference type="SMART" id="SM00829">
    <property type="entry name" value="PKS_ER"/>
    <property type="match status" value="1"/>
</dbReference>
<evidence type="ECO:0000313" key="6">
    <source>
        <dbReference type="EMBL" id="SEP19949.1"/>
    </source>
</evidence>
<proteinExistence type="inferred from homology"/>
<evidence type="ECO:0000256" key="2">
    <source>
        <dbReference type="ARBA" id="ARBA00022723"/>
    </source>
</evidence>
<dbReference type="InterPro" id="IPR013154">
    <property type="entry name" value="ADH-like_N"/>
</dbReference>
<dbReference type="PANTHER" id="PTHR43880:SF12">
    <property type="entry name" value="ALCOHOL DEHYDROGENASE CLASS-3"/>
    <property type="match status" value="1"/>
</dbReference>
<dbReference type="GO" id="GO:0046294">
    <property type="term" value="P:formaldehyde catabolic process"/>
    <property type="evidence" value="ECO:0007669"/>
    <property type="project" value="TreeGrafter"/>
</dbReference>
<evidence type="ECO:0000259" key="5">
    <source>
        <dbReference type="SMART" id="SM00829"/>
    </source>
</evidence>
<dbReference type="GO" id="GO:0051903">
    <property type="term" value="F:S-(hydroxymethyl)glutathione dehydrogenase [NAD(P)+] activity"/>
    <property type="evidence" value="ECO:0007669"/>
    <property type="project" value="TreeGrafter"/>
</dbReference>
<dbReference type="GO" id="GO:0005829">
    <property type="term" value="C:cytosol"/>
    <property type="evidence" value="ECO:0007669"/>
    <property type="project" value="TreeGrafter"/>
</dbReference>
<dbReference type="Pfam" id="PF08240">
    <property type="entry name" value="ADH_N"/>
    <property type="match status" value="1"/>
</dbReference>
<dbReference type="Gene3D" id="3.90.180.10">
    <property type="entry name" value="Medium-chain alcohol dehydrogenases, catalytic domain"/>
    <property type="match status" value="1"/>
</dbReference>
<dbReference type="SUPFAM" id="SSF51735">
    <property type="entry name" value="NAD(P)-binding Rossmann-fold domains"/>
    <property type="match status" value="1"/>
</dbReference>
<evidence type="ECO:0000313" key="7">
    <source>
        <dbReference type="Proteomes" id="UP000198960"/>
    </source>
</evidence>
<evidence type="ECO:0000256" key="4">
    <source>
        <dbReference type="ARBA" id="ARBA00023027"/>
    </source>
</evidence>
<dbReference type="AlphaFoldDB" id="A0A1H8VX24"/>
<accession>A0A1H8VX24</accession>
<dbReference type="InterPro" id="IPR013149">
    <property type="entry name" value="ADH-like_C"/>
</dbReference>
<comment type="similarity">
    <text evidence="1">Belongs to the zinc-containing alcohol dehydrogenase family.</text>
</comment>
<keyword evidence="4" id="KW-0520">NAD</keyword>
<protein>
    <submittedName>
        <fullName evidence="6">S-(Hydroxymethyl)glutathione dehydrogenase / alcohol dehydrogenase</fullName>
    </submittedName>
</protein>
<sequence length="373" mass="38587">MRTQAAVLFEQPGKWEVVDLDLEPPRQGKLLVEMAAAGLCHSDDHMATGDLVLPPGALPMAGGHEAAGVVQEVGPHTPGWSVGDRVVMSFLPACGMCRWCASGRQNLCDNGALVLAGVRPDGTRRLSLDGAPVGQAAGVAAFSRHSTVSVQSAVKIPDDVPLEVAALLGCGVPTGWGSAVRSADVRPGDVVIVMGVGGIGMNAVQGAAHAGASVVIATDPVDAKREVAGSFGATHGAATMEEATAIARGYTNGQGADSCVVCVGIVTGEQVAQAVDSIRKAGTVVLTGLPRAADDHSLPVSTRHLTLFQKRIQGSLFGESNFSRDIPALLQMYRQGHLKLDELITARYTLDTLDQGFADMRAGRNIRGVVVHG</sequence>
<keyword evidence="3" id="KW-0862">Zinc</keyword>
<dbReference type="Gene3D" id="3.40.50.720">
    <property type="entry name" value="NAD(P)-binding Rossmann-like Domain"/>
    <property type="match status" value="1"/>
</dbReference>
<dbReference type="OrthoDB" id="334894at2"/>
<keyword evidence="7" id="KW-1185">Reference proteome</keyword>
<keyword evidence="2" id="KW-0479">Metal-binding</keyword>
<dbReference type="NCBIfam" id="TIGR03989">
    <property type="entry name" value="Rxyl_3153"/>
    <property type="match status" value="1"/>
</dbReference>
<dbReference type="PANTHER" id="PTHR43880">
    <property type="entry name" value="ALCOHOL DEHYDROGENASE"/>
    <property type="match status" value="1"/>
</dbReference>
<dbReference type="InterPro" id="IPR023921">
    <property type="entry name" value="ADH_Zn_actinomycetes"/>
</dbReference>
<feature type="domain" description="Enoyl reductase (ER)" evidence="5">
    <location>
        <begin position="13"/>
        <end position="371"/>
    </location>
</feature>
<dbReference type="InterPro" id="IPR036291">
    <property type="entry name" value="NAD(P)-bd_dom_sf"/>
</dbReference>
<dbReference type="STRING" id="673521.SAMN05660991_03861"/>
<dbReference type="InterPro" id="IPR020843">
    <property type="entry name" value="ER"/>
</dbReference>
<organism evidence="6 7">
    <name type="scientific">Trujillonella endophytica</name>
    <dbReference type="NCBI Taxonomy" id="673521"/>
    <lineage>
        <taxon>Bacteria</taxon>
        <taxon>Bacillati</taxon>
        <taxon>Actinomycetota</taxon>
        <taxon>Actinomycetes</taxon>
        <taxon>Geodermatophilales</taxon>
        <taxon>Geodermatophilaceae</taxon>
        <taxon>Trujillonella</taxon>
    </lineage>
</organism>
<evidence type="ECO:0000256" key="3">
    <source>
        <dbReference type="ARBA" id="ARBA00022833"/>
    </source>
</evidence>
<dbReference type="GO" id="GO:0008270">
    <property type="term" value="F:zinc ion binding"/>
    <property type="evidence" value="ECO:0007669"/>
    <property type="project" value="TreeGrafter"/>
</dbReference>
<dbReference type="EMBL" id="FOEE01000014">
    <property type="protein sequence ID" value="SEP19949.1"/>
    <property type="molecule type" value="Genomic_DNA"/>
</dbReference>
<dbReference type="Proteomes" id="UP000198960">
    <property type="component" value="Unassembled WGS sequence"/>
</dbReference>
<gene>
    <name evidence="6" type="ORF">SAMN05660991_03861</name>
</gene>
<name>A0A1H8VX24_9ACTN</name>
<dbReference type="CDD" id="cd08279">
    <property type="entry name" value="Zn_ADH_class_III"/>
    <property type="match status" value="1"/>
</dbReference>
<dbReference type="Pfam" id="PF00107">
    <property type="entry name" value="ADH_zinc_N"/>
    <property type="match status" value="1"/>
</dbReference>
<dbReference type="InterPro" id="IPR011032">
    <property type="entry name" value="GroES-like_sf"/>
</dbReference>
<dbReference type="SUPFAM" id="SSF50129">
    <property type="entry name" value="GroES-like"/>
    <property type="match status" value="2"/>
</dbReference>
<dbReference type="RefSeq" id="WP_091947406.1">
    <property type="nucleotide sequence ID" value="NZ_FOEE01000014.1"/>
</dbReference>
<evidence type="ECO:0000256" key="1">
    <source>
        <dbReference type="ARBA" id="ARBA00008072"/>
    </source>
</evidence>